<protein>
    <submittedName>
        <fullName evidence="2">Uncharacterized protein</fullName>
    </submittedName>
</protein>
<organism evidence="2 5">
    <name type="scientific">Puccinia coronata f. sp. avenae</name>
    <dbReference type="NCBI Taxonomy" id="200324"/>
    <lineage>
        <taxon>Eukaryota</taxon>
        <taxon>Fungi</taxon>
        <taxon>Dikarya</taxon>
        <taxon>Basidiomycota</taxon>
        <taxon>Pucciniomycotina</taxon>
        <taxon>Pucciniomycetes</taxon>
        <taxon>Pucciniales</taxon>
        <taxon>Pucciniaceae</taxon>
        <taxon>Puccinia</taxon>
    </lineage>
</organism>
<keyword evidence="1" id="KW-0472">Membrane</keyword>
<dbReference type="EMBL" id="PGCJ01000023">
    <property type="protein sequence ID" value="PLW56268.1"/>
    <property type="molecule type" value="Genomic_DNA"/>
</dbReference>
<dbReference type="Proteomes" id="UP000235388">
    <property type="component" value="Unassembled WGS sequence"/>
</dbReference>
<evidence type="ECO:0000313" key="3">
    <source>
        <dbReference type="EMBL" id="PLW56268.1"/>
    </source>
</evidence>
<gene>
    <name evidence="3" type="ORF">PCANC_01968</name>
    <name evidence="2" type="ORF">PCASD_06622</name>
</gene>
<sequence>MENSPQLPAGHWHNRLSIRLARHHASRQLVSRPEIQVGSESIEPSRIINNVIAAPVLTRPPTAPVPAAETRILPSPPVIAPLPVTPPTKTVPVLPHVVTPTPVIRIANAPQATATSVISTKTSAPLPPCSAGTSCMSTTAKVATLTSPMSQQTQSPQPFLASLSSSPGAIFFTCLAGIALIGIMLAILSCALRSWCNRRRRSNLDEDAWRFLENSKDFTDPSKDDEDELSFKGGHFRNDSQSTLAHLQPTLAKNYVASHPFPSHIQQQKQQHHYASFPIQEEQHMNGFIDEKGLGWIAPPIPVSSQYDGFLFAPCGPKTESMESYQRGYTLSDPVARKTIPAGSFFNRATMYSSPTQAPAATITRPVSAITRTSSTISNQQKRQHLLTREASLACSDQSTTVEELRERVADQRTDLRATLRGAIQKDKKAEDDLLESLISLWHDKTTESQRDSLRLQTPELPSKDHI</sequence>
<name>A0A2N5UT92_9BASI</name>
<keyword evidence="1" id="KW-0812">Transmembrane</keyword>
<dbReference type="Proteomes" id="UP000235392">
    <property type="component" value="Unassembled WGS sequence"/>
</dbReference>
<reference evidence="4 5" key="1">
    <citation type="submission" date="2017-11" db="EMBL/GenBank/DDBJ databases">
        <title>De novo assembly and phasing of dikaryotic genomes from two isolates of Puccinia coronata f. sp. avenae, the causal agent of oat crown rust.</title>
        <authorList>
            <person name="Miller M.E."/>
            <person name="Zhang Y."/>
            <person name="Omidvar V."/>
            <person name="Sperschneider J."/>
            <person name="Schwessinger B."/>
            <person name="Raley C."/>
            <person name="Palmer J.M."/>
            <person name="Garnica D."/>
            <person name="Upadhyaya N."/>
            <person name="Rathjen J."/>
            <person name="Taylor J.M."/>
            <person name="Park R.F."/>
            <person name="Dodds P.N."/>
            <person name="Hirsch C.D."/>
            <person name="Kianian S.F."/>
            <person name="Figueroa M."/>
        </authorList>
    </citation>
    <scope>NUCLEOTIDE SEQUENCE [LARGE SCALE GENOMIC DNA]</scope>
    <source>
        <strain evidence="3">12NC29</strain>
        <strain evidence="2">12SD80</strain>
    </source>
</reference>
<dbReference type="OrthoDB" id="2506076at2759"/>
<dbReference type="AlphaFoldDB" id="A0A2N5UT92"/>
<evidence type="ECO:0000256" key="1">
    <source>
        <dbReference type="SAM" id="Phobius"/>
    </source>
</evidence>
<evidence type="ECO:0000313" key="4">
    <source>
        <dbReference type="Proteomes" id="UP000235388"/>
    </source>
</evidence>
<dbReference type="EMBL" id="PGCI01000095">
    <property type="protein sequence ID" value="PLW40981.1"/>
    <property type="molecule type" value="Genomic_DNA"/>
</dbReference>
<comment type="caution">
    <text evidence="2">The sequence shown here is derived from an EMBL/GenBank/DDBJ whole genome shotgun (WGS) entry which is preliminary data.</text>
</comment>
<dbReference type="STRING" id="200324.A0A2N5UT92"/>
<proteinExistence type="predicted"/>
<accession>A0A2N5UT92</accession>
<evidence type="ECO:0000313" key="5">
    <source>
        <dbReference type="Proteomes" id="UP000235392"/>
    </source>
</evidence>
<keyword evidence="4" id="KW-1185">Reference proteome</keyword>
<evidence type="ECO:0000313" key="2">
    <source>
        <dbReference type="EMBL" id="PLW40981.1"/>
    </source>
</evidence>
<keyword evidence="1" id="KW-1133">Transmembrane helix</keyword>
<feature type="transmembrane region" description="Helical" evidence="1">
    <location>
        <begin position="169"/>
        <end position="192"/>
    </location>
</feature>